<dbReference type="Proteomes" id="UP000321577">
    <property type="component" value="Unassembled WGS sequence"/>
</dbReference>
<dbReference type="GO" id="GO:0004065">
    <property type="term" value="F:arylsulfatase activity"/>
    <property type="evidence" value="ECO:0007669"/>
    <property type="project" value="TreeGrafter"/>
</dbReference>
<keyword evidence="6" id="KW-0732">Signal</keyword>
<evidence type="ECO:0000259" key="7">
    <source>
        <dbReference type="Pfam" id="PF00884"/>
    </source>
</evidence>
<feature type="domain" description="Sulfatase N-terminal" evidence="7">
    <location>
        <begin position="23"/>
        <end position="337"/>
    </location>
</feature>
<proteinExistence type="inferred from homology"/>
<dbReference type="EMBL" id="BKAG01000063">
    <property type="protein sequence ID" value="GEP45917.1"/>
    <property type="molecule type" value="Genomic_DNA"/>
</dbReference>
<dbReference type="PROSITE" id="PS00523">
    <property type="entry name" value="SULFATASE_1"/>
    <property type="match status" value="1"/>
</dbReference>
<organism evidence="8 9">
    <name type="scientific">Brevifollis gellanilyticus</name>
    <dbReference type="NCBI Taxonomy" id="748831"/>
    <lineage>
        <taxon>Bacteria</taxon>
        <taxon>Pseudomonadati</taxon>
        <taxon>Verrucomicrobiota</taxon>
        <taxon>Verrucomicrobiia</taxon>
        <taxon>Verrucomicrobiales</taxon>
        <taxon>Verrucomicrobiaceae</taxon>
    </lineage>
</organism>
<evidence type="ECO:0000256" key="5">
    <source>
        <dbReference type="SAM" id="MobiDB-lite"/>
    </source>
</evidence>
<dbReference type="InterPro" id="IPR017850">
    <property type="entry name" value="Alkaline_phosphatase_core_sf"/>
</dbReference>
<dbReference type="InterPro" id="IPR050738">
    <property type="entry name" value="Sulfatase"/>
</dbReference>
<dbReference type="Gene3D" id="3.40.720.10">
    <property type="entry name" value="Alkaline Phosphatase, subunit A"/>
    <property type="match status" value="1"/>
</dbReference>
<feature type="signal peptide" evidence="6">
    <location>
        <begin position="1"/>
        <end position="19"/>
    </location>
</feature>
<dbReference type="InterPro" id="IPR024607">
    <property type="entry name" value="Sulfatase_CS"/>
</dbReference>
<dbReference type="RefSeq" id="WP_146855309.1">
    <property type="nucleotide sequence ID" value="NZ_BKAG01000063.1"/>
</dbReference>
<dbReference type="SUPFAM" id="SSF53649">
    <property type="entry name" value="Alkaline phosphatase-like"/>
    <property type="match status" value="1"/>
</dbReference>
<keyword evidence="4" id="KW-0106">Calcium</keyword>
<reference evidence="8 9" key="1">
    <citation type="submission" date="2019-07" db="EMBL/GenBank/DDBJ databases">
        <title>Whole genome shotgun sequence of Brevifollis gellanilyticus NBRC 108608.</title>
        <authorList>
            <person name="Hosoyama A."/>
            <person name="Uohara A."/>
            <person name="Ohji S."/>
            <person name="Ichikawa N."/>
        </authorList>
    </citation>
    <scope>NUCLEOTIDE SEQUENCE [LARGE SCALE GENOMIC DNA]</scope>
    <source>
        <strain evidence="8 9">NBRC 108608</strain>
    </source>
</reference>
<evidence type="ECO:0000256" key="3">
    <source>
        <dbReference type="ARBA" id="ARBA00022801"/>
    </source>
</evidence>
<dbReference type="CDD" id="cd16145">
    <property type="entry name" value="ARS_like"/>
    <property type="match status" value="1"/>
</dbReference>
<keyword evidence="9" id="KW-1185">Reference proteome</keyword>
<protein>
    <submittedName>
        <fullName evidence="8">N-acetylgalactosamine-6-sulfatase</fullName>
    </submittedName>
</protein>
<evidence type="ECO:0000256" key="4">
    <source>
        <dbReference type="ARBA" id="ARBA00022837"/>
    </source>
</evidence>
<evidence type="ECO:0000313" key="9">
    <source>
        <dbReference type="Proteomes" id="UP000321577"/>
    </source>
</evidence>
<dbReference type="AlphaFoldDB" id="A0A512MGP0"/>
<name>A0A512MGP0_9BACT</name>
<evidence type="ECO:0000256" key="2">
    <source>
        <dbReference type="ARBA" id="ARBA00022723"/>
    </source>
</evidence>
<dbReference type="InterPro" id="IPR000917">
    <property type="entry name" value="Sulfatase_N"/>
</dbReference>
<dbReference type="Gene3D" id="3.30.1120.10">
    <property type="match status" value="1"/>
</dbReference>
<accession>A0A512MGP0</accession>
<gene>
    <name evidence="8" type="primary">aslA_4</name>
    <name evidence="8" type="ORF">BGE01nite_52080</name>
</gene>
<evidence type="ECO:0000256" key="1">
    <source>
        <dbReference type="ARBA" id="ARBA00008779"/>
    </source>
</evidence>
<dbReference type="Pfam" id="PF00884">
    <property type="entry name" value="Sulfatase"/>
    <property type="match status" value="1"/>
</dbReference>
<comment type="similarity">
    <text evidence="1">Belongs to the sulfatase family.</text>
</comment>
<feature type="region of interest" description="Disordered" evidence="5">
    <location>
        <begin position="418"/>
        <end position="448"/>
    </location>
</feature>
<sequence>MTAFRLLLLFAFTALTLSAADKPNIIFILCDDLAQGDLGCYGQKLIQTPNLDRMAAEGTKFPQLYSGTSVCAPSRSSLMTGLHMGHCPIRANREIQPEGQKPLPEEATTVAQMLKTAGYATACTGKWGMGMFDTTGSPLKKGFDHFFGYNCQRHAHSYFPKYLWNDDQHVELDGKTYSMDLISQNALDWVRKNSGSPFFLYYAITLPHGDFKIDHLGQYETKPWTQLQKTYAAMVTRLDSDVGKLFDLLKDLKVDDNTLVIFSGDNGASFAPASEVGKLFDQSMGGKLRGYKRSLYEGGLRQAGIARWPGKVPAGRVSEEPWAFWDFLPTAAQLAGVELKSVQDGCSVVNLLKGGEAPKREAFYWELHEGASLQAVRFGNWKAVRNGPSKPIELYDLATDLSESKDLAKDKPDLVAQAQSLMTSMRTDSPDWPLVDKREGKKKKAGKK</sequence>
<dbReference type="PANTHER" id="PTHR42693:SF53">
    <property type="entry name" value="ENDO-4-O-SULFATASE"/>
    <property type="match status" value="1"/>
</dbReference>
<feature type="compositionally biased region" description="Polar residues" evidence="5">
    <location>
        <begin position="418"/>
        <end position="427"/>
    </location>
</feature>
<comment type="caution">
    <text evidence="8">The sequence shown here is derived from an EMBL/GenBank/DDBJ whole genome shotgun (WGS) entry which is preliminary data.</text>
</comment>
<dbReference type="OrthoDB" id="9762324at2"/>
<evidence type="ECO:0000256" key="6">
    <source>
        <dbReference type="SAM" id="SignalP"/>
    </source>
</evidence>
<dbReference type="PANTHER" id="PTHR42693">
    <property type="entry name" value="ARYLSULFATASE FAMILY MEMBER"/>
    <property type="match status" value="1"/>
</dbReference>
<evidence type="ECO:0000313" key="8">
    <source>
        <dbReference type="EMBL" id="GEP45917.1"/>
    </source>
</evidence>
<keyword evidence="3" id="KW-0378">Hydrolase</keyword>
<feature type="chain" id="PRO_5022091969" evidence="6">
    <location>
        <begin position="20"/>
        <end position="448"/>
    </location>
</feature>
<keyword evidence="2" id="KW-0479">Metal-binding</keyword>
<dbReference type="GO" id="GO:0046872">
    <property type="term" value="F:metal ion binding"/>
    <property type="evidence" value="ECO:0007669"/>
    <property type="project" value="UniProtKB-KW"/>
</dbReference>